<evidence type="ECO:0000256" key="1">
    <source>
        <dbReference type="SAM" id="Coils"/>
    </source>
</evidence>
<dbReference type="AlphaFoldDB" id="A0A2P2C4H7"/>
<name>A0A2P2C4H7_9ZZZZ</name>
<accession>A0A2P2C4H7</accession>
<proteinExistence type="predicted"/>
<gene>
    <name evidence="2" type="ORF">NOCA2290029</name>
</gene>
<evidence type="ECO:0000313" key="2">
    <source>
        <dbReference type="EMBL" id="CUR55642.1"/>
    </source>
</evidence>
<feature type="coiled-coil region" evidence="1">
    <location>
        <begin position="82"/>
        <end position="109"/>
    </location>
</feature>
<sequence length="126" mass="14124">MTESSAGLRTALTGLDQALDLPRQRGSRTLWRESVRRHIESLRDQLDRPAAADTEDWAAARSGAILRERNALLNRMAALGPQVQATDEVDQLREEIKRLLNDVNHHLQRLSDLAYDAVELELGGSE</sequence>
<reference evidence="2" key="1">
    <citation type="submission" date="2015-08" db="EMBL/GenBank/DDBJ databases">
        <authorList>
            <person name="Babu N.S."/>
            <person name="Beckwith C.J."/>
            <person name="Beseler K.G."/>
            <person name="Brison A."/>
            <person name="Carone J.V."/>
            <person name="Caskin T.P."/>
            <person name="Diamond M."/>
            <person name="Durham M.E."/>
            <person name="Foxe J.M."/>
            <person name="Go M."/>
            <person name="Henderson B.A."/>
            <person name="Jones I.B."/>
            <person name="McGettigan J.A."/>
            <person name="Micheletti S.J."/>
            <person name="Nasrallah M.E."/>
            <person name="Ortiz D."/>
            <person name="Piller C.R."/>
            <person name="Privatt S.R."/>
            <person name="Schneider S.L."/>
            <person name="Sharp S."/>
            <person name="Smith T.C."/>
            <person name="Stanton J.D."/>
            <person name="Ullery H.E."/>
            <person name="Wilson R.J."/>
            <person name="Serrano M.G."/>
            <person name="Buck G."/>
            <person name="Lee V."/>
            <person name="Wang Y."/>
            <person name="Carvalho R."/>
            <person name="Voegtly L."/>
            <person name="Shi R."/>
            <person name="Duckworth R."/>
            <person name="Johnson A."/>
            <person name="Loviza R."/>
            <person name="Walstead R."/>
            <person name="Shah Z."/>
            <person name="Kiflezghi M."/>
            <person name="Wade K."/>
            <person name="Ball S.L."/>
            <person name="Bradley K.W."/>
            <person name="Asai D.J."/>
            <person name="Bowman C.A."/>
            <person name="Russell D.A."/>
            <person name="Pope W.H."/>
            <person name="Jacobs-Sera D."/>
            <person name="Hendrix R.W."/>
            <person name="Hatfull G.F."/>
        </authorList>
    </citation>
    <scope>NUCLEOTIDE SEQUENCE</scope>
</reference>
<protein>
    <submittedName>
        <fullName evidence="2">Uncharacterized protein</fullName>
    </submittedName>
</protein>
<keyword evidence="1" id="KW-0175">Coiled coil</keyword>
<organism evidence="2">
    <name type="scientific">metagenome</name>
    <dbReference type="NCBI Taxonomy" id="256318"/>
    <lineage>
        <taxon>unclassified sequences</taxon>
        <taxon>metagenomes</taxon>
    </lineage>
</organism>
<dbReference type="EMBL" id="CZKA01000022">
    <property type="protein sequence ID" value="CUR55642.1"/>
    <property type="molecule type" value="Genomic_DNA"/>
</dbReference>